<keyword evidence="1" id="KW-0808">Transferase</keyword>
<reference evidence="1 2" key="1">
    <citation type="submission" date="2020-07" db="EMBL/GenBank/DDBJ databases">
        <title>Genomic Encyclopedia of Type Strains, Phase III (KMG-III): the genomes of soil and plant-associated and newly described type strains.</title>
        <authorList>
            <person name="Whitman W."/>
        </authorList>
    </citation>
    <scope>NUCLEOTIDE SEQUENCE [LARGE SCALE GENOMIC DNA]</scope>
    <source>
        <strain evidence="1 2">CECT 8576</strain>
    </source>
</reference>
<name>A0A852YUU5_9ACTN</name>
<dbReference type="GO" id="GO:0008168">
    <property type="term" value="F:methyltransferase activity"/>
    <property type="evidence" value="ECO:0007669"/>
    <property type="project" value="UniProtKB-KW"/>
</dbReference>
<sequence length="339" mass="35719">MSIDDSMNAGAGAGAGATSMETNTHDLFGLEGCPQRINRSLSLNLTDHTYLPKAKDPRRDWVASVALPALRSYAAVHGESSVDTFATIGTGAGTDVLAAIETLNPSTALVTDLHEEVVEHAVDNIRRNVPDSSMHTVEGYVGHLGEPLTAHSGTIDLLYENLPNIPAPTHVDLAAGQATSSFFDTSALAGVPAGAHRYLLALHCAMLNQARTLLSPSGRVVCSIGARAPLTEILDVLNSTGFDTELLGYTWKIQSEPEEVIGGYVDQERKGGGPFHFYPVDALARVLSPYSPQQAAGQAKKIEQDLAGSAFDVDTAFEAVKRGDPVGHTVVAVQAAPVD</sequence>
<comment type="caution">
    <text evidence="1">The sequence shown here is derived from an EMBL/GenBank/DDBJ whole genome shotgun (WGS) entry which is preliminary data.</text>
</comment>
<dbReference type="InterPro" id="IPR029063">
    <property type="entry name" value="SAM-dependent_MTases_sf"/>
</dbReference>
<dbReference type="Proteomes" id="UP000548304">
    <property type="component" value="Unassembled WGS sequence"/>
</dbReference>
<dbReference type="RefSeq" id="WP_179533890.1">
    <property type="nucleotide sequence ID" value="NZ_JACBYW010000001.1"/>
</dbReference>
<dbReference type="EMBL" id="JACBYW010000001">
    <property type="protein sequence ID" value="NYH77339.1"/>
    <property type="molecule type" value="Genomic_DNA"/>
</dbReference>
<organism evidence="1 2">
    <name type="scientific">Actinopolyspora biskrensis</name>
    <dbReference type="NCBI Taxonomy" id="1470178"/>
    <lineage>
        <taxon>Bacteria</taxon>
        <taxon>Bacillati</taxon>
        <taxon>Actinomycetota</taxon>
        <taxon>Actinomycetes</taxon>
        <taxon>Actinopolysporales</taxon>
        <taxon>Actinopolysporaceae</taxon>
        <taxon>Actinopolyspora</taxon>
    </lineage>
</organism>
<proteinExistence type="predicted"/>
<accession>A0A852YUU5</accession>
<gene>
    <name evidence="1" type="ORF">FHR84_000653</name>
</gene>
<protein>
    <submittedName>
        <fullName evidence="1">Methylase of polypeptide subunit release factors</fullName>
    </submittedName>
</protein>
<evidence type="ECO:0000313" key="2">
    <source>
        <dbReference type="Proteomes" id="UP000548304"/>
    </source>
</evidence>
<evidence type="ECO:0000313" key="1">
    <source>
        <dbReference type="EMBL" id="NYH77339.1"/>
    </source>
</evidence>
<dbReference type="AlphaFoldDB" id="A0A852YUU5"/>
<dbReference type="Gene3D" id="3.40.50.150">
    <property type="entry name" value="Vaccinia Virus protein VP39"/>
    <property type="match status" value="1"/>
</dbReference>
<keyword evidence="1" id="KW-0489">Methyltransferase</keyword>
<dbReference type="SUPFAM" id="SSF53335">
    <property type="entry name" value="S-adenosyl-L-methionine-dependent methyltransferases"/>
    <property type="match status" value="1"/>
</dbReference>
<dbReference type="GO" id="GO:0032259">
    <property type="term" value="P:methylation"/>
    <property type="evidence" value="ECO:0007669"/>
    <property type="project" value="UniProtKB-KW"/>
</dbReference>
<keyword evidence="2" id="KW-1185">Reference proteome</keyword>